<evidence type="ECO:0000256" key="2">
    <source>
        <dbReference type="ARBA" id="ARBA00001541"/>
    </source>
</evidence>
<dbReference type="Proteomes" id="UP001221558">
    <property type="component" value="Chromosome"/>
</dbReference>
<evidence type="ECO:0000256" key="4">
    <source>
        <dbReference type="ARBA" id="ARBA00022679"/>
    </source>
</evidence>
<dbReference type="InterPro" id="IPR005467">
    <property type="entry name" value="His_kinase_dom"/>
</dbReference>
<evidence type="ECO:0000313" key="13">
    <source>
        <dbReference type="EMBL" id="WDF70723.1"/>
    </source>
</evidence>
<comment type="catalytic activity">
    <reaction evidence="2">
        <text>L-glutamyl-[protein] + S-adenosyl-L-methionine = [protein]-L-glutamate 5-O-methyl ester + S-adenosyl-L-homocysteine</text>
        <dbReference type="Rhea" id="RHEA:24452"/>
        <dbReference type="Rhea" id="RHEA-COMP:10208"/>
        <dbReference type="Rhea" id="RHEA-COMP:10311"/>
        <dbReference type="ChEBI" id="CHEBI:29973"/>
        <dbReference type="ChEBI" id="CHEBI:57856"/>
        <dbReference type="ChEBI" id="CHEBI:59789"/>
        <dbReference type="ChEBI" id="CHEBI:82795"/>
        <dbReference type="EC" id="2.1.1.80"/>
    </reaction>
</comment>
<dbReference type="InterPro" id="IPR022641">
    <property type="entry name" value="CheR_N"/>
</dbReference>
<dbReference type="EMBL" id="CP117880">
    <property type="protein sequence ID" value="WDF70723.1"/>
    <property type="molecule type" value="Genomic_DNA"/>
</dbReference>
<feature type="domain" description="CheR-type methyltransferase" evidence="12">
    <location>
        <begin position="197"/>
        <end position="470"/>
    </location>
</feature>
<comment type="catalytic activity">
    <reaction evidence="1">
        <text>ATP + protein L-histidine = ADP + protein N-phospho-L-histidine.</text>
        <dbReference type="EC" id="2.7.13.3"/>
    </reaction>
</comment>
<evidence type="ECO:0000313" key="14">
    <source>
        <dbReference type="Proteomes" id="UP001221558"/>
    </source>
</evidence>
<dbReference type="InterPro" id="IPR036804">
    <property type="entry name" value="CheR_N_sf"/>
</dbReference>
<dbReference type="PROSITE" id="PS50109">
    <property type="entry name" value="HIS_KIN"/>
    <property type="match status" value="1"/>
</dbReference>
<evidence type="ECO:0000259" key="12">
    <source>
        <dbReference type="PROSITE" id="PS50123"/>
    </source>
</evidence>
<dbReference type="CDD" id="cd16434">
    <property type="entry name" value="CheB-CheR_fusion"/>
    <property type="match status" value="1"/>
</dbReference>
<dbReference type="Pfam" id="PF03705">
    <property type="entry name" value="CheR_N"/>
    <property type="match status" value="1"/>
</dbReference>
<dbReference type="Gene3D" id="1.10.287.130">
    <property type="match status" value="1"/>
</dbReference>
<dbReference type="Pfam" id="PF01739">
    <property type="entry name" value="CheR"/>
    <property type="match status" value="1"/>
</dbReference>
<evidence type="ECO:0000259" key="11">
    <source>
        <dbReference type="PROSITE" id="PS50122"/>
    </source>
</evidence>
<dbReference type="SMART" id="SM00091">
    <property type="entry name" value="PAS"/>
    <property type="match status" value="2"/>
</dbReference>
<evidence type="ECO:0000256" key="3">
    <source>
        <dbReference type="ARBA" id="ARBA00022603"/>
    </source>
</evidence>
<dbReference type="SUPFAM" id="SSF53335">
    <property type="entry name" value="S-adenosyl-L-methionine-dependent methyltransferases"/>
    <property type="match status" value="1"/>
</dbReference>
<dbReference type="SMART" id="SM00138">
    <property type="entry name" value="MeTrc"/>
    <property type="match status" value="1"/>
</dbReference>
<dbReference type="Pfam" id="PF08447">
    <property type="entry name" value="PAS_3"/>
    <property type="match status" value="1"/>
</dbReference>
<dbReference type="InterPro" id="IPR003661">
    <property type="entry name" value="HisK_dim/P_dom"/>
</dbReference>
<keyword evidence="6" id="KW-0145">Chemotaxis</keyword>
<dbReference type="InterPro" id="IPR000673">
    <property type="entry name" value="Sig_transdc_resp-reg_Me-estase"/>
</dbReference>
<evidence type="ECO:0000256" key="5">
    <source>
        <dbReference type="ARBA" id="ARBA00022691"/>
    </source>
</evidence>
<dbReference type="SUPFAM" id="SSF55874">
    <property type="entry name" value="ATPase domain of HSP90 chaperone/DNA topoisomerase II/histidine kinase"/>
    <property type="match status" value="1"/>
</dbReference>
<sequence length="1477" mass="167780">MANKQYPAPKYVVGVGASAGGLEAIHDLFDRIPAEIDAAFVLIQHLSSDHKSLLVELVSKHTHMKVLEATENQQVERSCVYVIPNDKLITIRNGRLRLSLKGEKVPNNAIDNFFVSLAKNSGSQAIAIVLSGTGSDGTLGIEAIKEHGGMVIAQDPQTARFDSMPVNAIKSGNVDYAVPVSMMYEKLADYISLAPVRALENGEVEEKVVNEVFELVHQRTDHDFSLYKTPTIYRRIGRRMKALNIGTVDAYLETLKNSEQEVETLGKEFLIGVTRFFRDQAAFKILETKVIPAIIDSKIDKDVVKIWVCACSTGEEVYSVAILVDRYVKQAGKELDIKIFASDIDEASLEIASRNSYPESFKKDIPEDLFNEYFIQDGQSISVVPHIRKQVVFAKHNVIKTPPFIKNDLICCRNMLIYMNSLLQQNILNTFHFSLNPNGFLFLGPSETVNPIKDGVKEINSKWKIFQKTGNIPRTTEFVGTERSGIKRQFPITLPKKPKKTSEELFQQYVVEQYGLVGVFIDKNFEIKDTVGNYKRFLSLPDKRLEVNLLKMVPKEISYLLNNTIRAVWKENISKSLKRLKIKHGADDIVVNIEVSPANADLEKPFTLIVFRQVDTDLDAISAAPPIATDEHQTSYLFELESELSEVRSNLQIAIEEMDTTNEELQSSNEELLSANEELQSSNEELQSLNEELHTLNAEHQQKIKELIELNDDLNNYFKSADIAQIFVDASGRIRKFNPAAVDMVNLIEADIGRPINHISNNIHYDHFLKDIDESLKTANAIPEREIELKNGRLCLLRILPYVRIDGQIDGVIITFVDITTLSELSNIIVGVFKTSLSAVLVFTPVRNARREIVDFKCFTANNTAESIAEVQHGNMVNLLLRKQLPALYSDKLFEQLKDIVGTEENLQTEILLDNQQWYIVTATNIGDFVAVTYTDVSERKKSEQSLKKNYNELVNVRESLKTLNTELETRVRERTLSLTKSEDRFNLVSQATNDTIWDWDLVNNTIWRSQNFTSMFGYESTEETQTTSFWYEKIHPDDIKRVRNSVFTAINEQKEVWQAEYRFAKMDGDYAEILDRGSIQHDKNGVAYRMVGSVVDVTDIKQAERRKQELQDFILRQQKEFYELFAHVPALISIRRGKALTYEYTNAAFKDFYADFDLIGVATADAHEKRVDRALYKADEEILRSGIATSGKAFKVQKYDSHGKEIGYAWLDYLFTPIFDDREQIDGIAFFGFEVTELVKAQLSTRQLMNRKDEFMSIASHELKTPITSLKGMLQIGLKSISQGRPTPMIGDFLAKSLKQTDKLTFLVNDLLDVTKIHAGKMQLNYTEFNLYELLTDVIFNFENEDTSHRIELRSATSLPISADRHRIEQVITNFLSNAIKYSPGQQDVIVDVESIDDNHVRIAVTDFGIGISPDKKDMVFDRFFRVEESIKFSGLGLGLFICKDIIERHAGKVGVESEEGVGSTFWFSLPTERTS</sequence>
<organism evidence="13 14">
    <name type="scientific">Sphingobacterium oryzagri</name>
    <dbReference type="NCBI Taxonomy" id="3025669"/>
    <lineage>
        <taxon>Bacteria</taxon>
        <taxon>Pseudomonadati</taxon>
        <taxon>Bacteroidota</taxon>
        <taxon>Sphingobacteriia</taxon>
        <taxon>Sphingobacteriales</taxon>
        <taxon>Sphingobacteriaceae</taxon>
        <taxon>Sphingobacterium</taxon>
    </lineage>
</organism>
<reference evidence="13 14" key="1">
    <citation type="submission" date="2023-02" db="EMBL/GenBank/DDBJ databases">
        <title>Genome sequence of Sphingobacterium sp. KACC 22765.</title>
        <authorList>
            <person name="Kim S."/>
            <person name="Heo J."/>
            <person name="Kwon S.-W."/>
        </authorList>
    </citation>
    <scope>NUCLEOTIDE SEQUENCE [LARGE SCALE GENOMIC DNA]</scope>
    <source>
        <strain evidence="13 14">KACC 22765</strain>
    </source>
</reference>
<keyword evidence="5" id="KW-0949">S-adenosyl-L-methionine</keyword>
<feature type="domain" description="PAS" evidence="9">
    <location>
        <begin position="982"/>
        <end position="1054"/>
    </location>
</feature>
<feature type="active site" evidence="6">
    <location>
        <position position="18"/>
    </location>
</feature>
<dbReference type="InterPro" id="IPR035965">
    <property type="entry name" value="PAS-like_dom_sf"/>
</dbReference>
<proteinExistence type="predicted"/>
<dbReference type="SMART" id="SM00086">
    <property type="entry name" value="PAC"/>
    <property type="match status" value="2"/>
</dbReference>
<keyword evidence="3" id="KW-0489">Methyltransferase</keyword>
<keyword evidence="6" id="KW-0378">Hydrolase</keyword>
<dbReference type="InterPro" id="IPR013655">
    <property type="entry name" value="PAS_fold_3"/>
</dbReference>
<feature type="domain" description="PAC" evidence="10">
    <location>
        <begin position="1058"/>
        <end position="1110"/>
    </location>
</feature>
<keyword evidence="4" id="KW-0808">Transferase</keyword>
<dbReference type="CDD" id="cd00082">
    <property type="entry name" value="HisKA"/>
    <property type="match status" value="1"/>
</dbReference>
<dbReference type="InterPro" id="IPR035909">
    <property type="entry name" value="CheB_C"/>
</dbReference>
<keyword evidence="14" id="KW-1185">Reference proteome</keyword>
<dbReference type="SMART" id="SM00387">
    <property type="entry name" value="HATPase_c"/>
    <property type="match status" value="1"/>
</dbReference>
<dbReference type="InterPro" id="IPR000700">
    <property type="entry name" value="PAS-assoc_C"/>
</dbReference>
<dbReference type="InterPro" id="IPR000014">
    <property type="entry name" value="PAS"/>
</dbReference>
<dbReference type="Gene3D" id="3.30.450.20">
    <property type="entry name" value="PAS domain"/>
    <property type="match status" value="3"/>
</dbReference>
<protein>
    <submittedName>
        <fullName evidence="13">Chemotaxis protein CheB</fullName>
    </submittedName>
</protein>
<dbReference type="NCBIfam" id="TIGR00229">
    <property type="entry name" value="sensory_box"/>
    <property type="match status" value="1"/>
</dbReference>
<dbReference type="InterPro" id="IPR000780">
    <property type="entry name" value="CheR_MeTrfase"/>
</dbReference>
<dbReference type="SUPFAM" id="SSF55785">
    <property type="entry name" value="PYP-like sensor domain (PAS domain)"/>
    <property type="match status" value="2"/>
</dbReference>
<dbReference type="PANTHER" id="PTHR24422:SF27">
    <property type="entry name" value="PROTEIN-GLUTAMATE O-METHYLTRANSFERASE"/>
    <property type="match status" value="1"/>
</dbReference>
<dbReference type="SUPFAM" id="SSF47757">
    <property type="entry name" value="Chemotaxis receptor methyltransferase CheR, N-terminal domain"/>
    <property type="match status" value="1"/>
</dbReference>
<evidence type="ECO:0000259" key="9">
    <source>
        <dbReference type="PROSITE" id="PS50112"/>
    </source>
</evidence>
<evidence type="ECO:0000256" key="1">
    <source>
        <dbReference type="ARBA" id="ARBA00000085"/>
    </source>
</evidence>
<dbReference type="Gene3D" id="1.10.155.10">
    <property type="entry name" value="Chemotaxis receptor methyltransferase CheR, N-terminal domain"/>
    <property type="match status" value="1"/>
</dbReference>
<dbReference type="RefSeq" id="WP_274269427.1">
    <property type="nucleotide sequence ID" value="NZ_CP117880.1"/>
</dbReference>
<keyword evidence="7" id="KW-0175">Coiled coil</keyword>
<gene>
    <name evidence="13" type="ORF">PQ465_10185</name>
</gene>
<dbReference type="SMART" id="SM00388">
    <property type="entry name" value="HisKA"/>
    <property type="match status" value="1"/>
</dbReference>
<dbReference type="InterPro" id="IPR001610">
    <property type="entry name" value="PAC"/>
</dbReference>
<dbReference type="InterPro" id="IPR050903">
    <property type="entry name" value="Bact_Chemotaxis_MeTrfase"/>
</dbReference>
<evidence type="ECO:0000256" key="7">
    <source>
        <dbReference type="SAM" id="Coils"/>
    </source>
</evidence>
<feature type="active site" evidence="6">
    <location>
        <position position="136"/>
    </location>
</feature>
<dbReference type="InterPro" id="IPR029063">
    <property type="entry name" value="SAM-dependent_MTases_sf"/>
</dbReference>
<accession>A0ABY7WQK4</accession>
<dbReference type="Pfam" id="PF00512">
    <property type="entry name" value="HisKA"/>
    <property type="match status" value="1"/>
</dbReference>
<dbReference type="Gene3D" id="3.30.565.10">
    <property type="entry name" value="Histidine kinase-like ATPase, C-terminal domain"/>
    <property type="match status" value="1"/>
</dbReference>
<dbReference type="Gene3D" id="3.40.50.180">
    <property type="entry name" value="Methylesterase CheB, C-terminal domain"/>
    <property type="match status" value="1"/>
</dbReference>
<evidence type="ECO:0000259" key="8">
    <source>
        <dbReference type="PROSITE" id="PS50109"/>
    </source>
</evidence>
<dbReference type="PROSITE" id="PS50123">
    <property type="entry name" value="CHER"/>
    <property type="match status" value="1"/>
</dbReference>
<feature type="domain" description="Histidine kinase" evidence="8">
    <location>
        <begin position="1259"/>
        <end position="1475"/>
    </location>
</feature>
<dbReference type="InterPro" id="IPR036097">
    <property type="entry name" value="HisK_dim/P_sf"/>
</dbReference>
<dbReference type="PROSITE" id="PS50113">
    <property type="entry name" value="PAC"/>
    <property type="match status" value="1"/>
</dbReference>
<feature type="domain" description="CheB-type methylesterase" evidence="11">
    <location>
        <begin position="7"/>
        <end position="194"/>
    </location>
</feature>
<dbReference type="InterPro" id="IPR003594">
    <property type="entry name" value="HATPase_dom"/>
</dbReference>
<dbReference type="PROSITE" id="PS50112">
    <property type="entry name" value="PAS"/>
    <property type="match status" value="1"/>
</dbReference>
<dbReference type="PROSITE" id="PS50122">
    <property type="entry name" value="CHEB"/>
    <property type="match status" value="1"/>
</dbReference>
<dbReference type="CDD" id="cd00130">
    <property type="entry name" value="PAS"/>
    <property type="match status" value="2"/>
</dbReference>
<evidence type="ECO:0000259" key="10">
    <source>
        <dbReference type="PROSITE" id="PS50113"/>
    </source>
</evidence>
<dbReference type="SUPFAM" id="SSF47384">
    <property type="entry name" value="Homodimeric domain of signal transducing histidine kinase"/>
    <property type="match status" value="1"/>
</dbReference>
<dbReference type="InterPro" id="IPR036890">
    <property type="entry name" value="HATPase_C_sf"/>
</dbReference>
<dbReference type="Pfam" id="PF01339">
    <property type="entry name" value="CheB_methylest"/>
    <property type="match status" value="1"/>
</dbReference>
<dbReference type="InterPro" id="IPR022642">
    <property type="entry name" value="CheR_C"/>
</dbReference>
<name>A0ABY7WQK4_9SPHI</name>
<dbReference type="PRINTS" id="PR00996">
    <property type="entry name" value="CHERMTFRASE"/>
</dbReference>
<dbReference type="Pfam" id="PF02518">
    <property type="entry name" value="HATPase_c"/>
    <property type="match status" value="1"/>
</dbReference>
<feature type="coiled-coil region" evidence="7">
    <location>
        <begin position="637"/>
        <end position="717"/>
    </location>
</feature>
<dbReference type="SUPFAM" id="SSF52738">
    <property type="entry name" value="Methylesterase CheB, C-terminal domain"/>
    <property type="match status" value="1"/>
</dbReference>
<feature type="active site" evidence="6">
    <location>
        <position position="45"/>
    </location>
</feature>
<evidence type="ECO:0000256" key="6">
    <source>
        <dbReference type="PROSITE-ProRule" id="PRU00050"/>
    </source>
</evidence>
<dbReference type="PANTHER" id="PTHR24422">
    <property type="entry name" value="CHEMOTAXIS PROTEIN METHYLTRANSFERASE"/>
    <property type="match status" value="1"/>
</dbReference>
<dbReference type="Pfam" id="PF13596">
    <property type="entry name" value="PAS_10"/>
    <property type="match status" value="1"/>
</dbReference>
<dbReference type="Gene3D" id="3.40.50.150">
    <property type="entry name" value="Vaccinia Virus protein VP39"/>
    <property type="match status" value="1"/>
</dbReference>